<dbReference type="EMBL" id="LT671822">
    <property type="protein sequence ID" value="SHO77216.1"/>
    <property type="molecule type" value="Genomic_DNA"/>
</dbReference>
<keyword evidence="2" id="KW-1185">Reference proteome</keyword>
<dbReference type="AlphaFoldDB" id="A0A1M8A449"/>
<evidence type="ECO:0000313" key="2">
    <source>
        <dbReference type="Proteomes" id="UP000186303"/>
    </source>
</evidence>
<gene>
    <name evidence="1" type="ORF">MSYG_1558</name>
</gene>
<evidence type="ECO:0000313" key="1">
    <source>
        <dbReference type="EMBL" id="SHO77216.1"/>
    </source>
</evidence>
<dbReference type="Proteomes" id="UP000186303">
    <property type="component" value="Chromosome 2"/>
</dbReference>
<dbReference type="OMA" id="HWRICAQ"/>
<name>A0A1M8A449_MALS4</name>
<reference evidence="2" key="1">
    <citation type="journal article" date="2017" name="Nucleic Acids Res.">
        <title>Proteogenomics produces comprehensive and highly accurate protein-coding gene annotation in a complete genome assembly of Malassezia sympodialis.</title>
        <authorList>
            <person name="Zhu Y."/>
            <person name="Engstroem P.G."/>
            <person name="Tellgren-Roth C."/>
            <person name="Baudo C.D."/>
            <person name="Kennell J.C."/>
            <person name="Sun S."/>
            <person name="Billmyre R.B."/>
            <person name="Schroeder M.S."/>
            <person name="Andersson A."/>
            <person name="Holm T."/>
            <person name="Sigurgeirsson B."/>
            <person name="Wu G."/>
            <person name="Sankaranarayanan S.R."/>
            <person name="Siddharthan R."/>
            <person name="Sanyal K."/>
            <person name="Lundeberg J."/>
            <person name="Nystedt B."/>
            <person name="Boekhout T."/>
            <person name="Dawson T.L. Jr."/>
            <person name="Heitman J."/>
            <person name="Scheynius A."/>
            <person name="Lehtioe J."/>
        </authorList>
    </citation>
    <scope>NUCLEOTIDE SEQUENCE [LARGE SCALE GENOMIC DNA]</scope>
    <source>
        <strain evidence="2">ATCC 42132</strain>
    </source>
</reference>
<proteinExistence type="predicted"/>
<organism evidence="1 2">
    <name type="scientific">Malassezia sympodialis (strain ATCC 42132)</name>
    <name type="common">Atopic eczema-associated yeast</name>
    <dbReference type="NCBI Taxonomy" id="1230383"/>
    <lineage>
        <taxon>Eukaryota</taxon>
        <taxon>Fungi</taxon>
        <taxon>Dikarya</taxon>
        <taxon>Basidiomycota</taxon>
        <taxon>Ustilaginomycotina</taxon>
        <taxon>Malasseziomycetes</taxon>
        <taxon>Malasseziales</taxon>
        <taxon>Malasseziaceae</taxon>
        <taxon>Malassezia</taxon>
    </lineage>
</organism>
<protein>
    <submittedName>
        <fullName evidence="1">Uncharacterized protein</fullName>
    </submittedName>
</protein>
<dbReference type="VEuPathDB" id="FungiDB:MSYG_1558"/>
<dbReference type="OrthoDB" id="10261556at2759"/>
<sequence length="377" mass="42499">MEWEDGLLGITLEDSDDDAREAKKDRKQKRIRQAFLHARDTYTAKLDTNEWFREGLTLRSVDEMDMDTRSSQRIQAILNLYYYRKEYQLAWVWSRALLRRLYVLGEEVRWYHGRPAFRTPVATDKAALLHSNSAVAKETLDTALRCILHHNIPLEEAEPVLAAGFEKARLPTNNYAILWHDGKSDEKETKACAWTHNPGLCLSLGDACQAMDLARPAVEAYALAAGARGPHWRICAQLLHSLCDMVKKEPASSVDSLRVLARACATCALSSCPSKLRQTLLHDILSFPWMSVQNDKIAETDSWDEPAIVSAAPELPRETYLALSYSLKRRGEIAALSQRLPDMVSMTRDLLQNGSADSFALEEDDLAESAPRSVRAL</sequence>
<accession>A0A1M8A449</accession>